<evidence type="ECO:0000259" key="1">
    <source>
        <dbReference type="SMART" id="SM00666"/>
    </source>
</evidence>
<name>A0AAW1WR52_RUBAR</name>
<dbReference type="AlphaFoldDB" id="A0AAW1WR52"/>
<dbReference type="SMART" id="SM00666">
    <property type="entry name" value="PB1"/>
    <property type="match status" value="1"/>
</dbReference>
<gene>
    <name evidence="2" type="ORF">M0R45_023372</name>
</gene>
<keyword evidence="3" id="KW-1185">Reference proteome</keyword>
<dbReference type="EMBL" id="JBEDUW010000005">
    <property type="protein sequence ID" value="KAK9926126.1"/>
    <property type="molecule type" value="Genomic_DNA"/>
</dbReference>
<protein>
    <recommendedName>
        <fullName evidence="1">PB1 domain-containing protein</fullName>
    </recommendedName>
</protein>
<dbReference type="InterPro" id="IPR000270">
    <property type="entry name" value="PB1_dom"/>
</dbReference>
<dbReference type="PANTHER" id="PTHR31066">
    <property type="entry name" value="OS05G0427100 PROTEIN-RELATED"/>
    <property type="match status" value="1"/>
</dbReference>
<dbReference type="Pfam" id="PF00564">
    <property type="entry name" value="PB1"/>
    <property type="match status" value="1"/>
</dbReference>
<dbReference type="Gene3D" id="3.10.20.90">
    <property type="entry name" value="Phosphatidylinositol 3-kinase Catalytic Subunit, Chain A, domain 1"/>
    <property type="match status" value="1"/>
</dbReference>
<dbReference type="PANTHER" id="PTHR31066:SF97">
    <property type="entry name" value="OS03G0401100 PROTEIN"/>
    <property type="match status" value="1"/>
</dbReference>
<dbReference type="SUPFAM" id="SSF54277">
    <property type="entry name" value="CAD &amp; PB1 domains"/>
    <property type="match status" value="1"/>
</dbReference>
<evidence type="ECO:0000313" key="2">
    <source>
        <dbReference type="EMBL" id="KAK9926126.1"/>
    </source>
</evidence>
<sequence length="457" mass="51719">MITNKAKLLCNFGGEFTRRLGQLNYVGGKTRLILIDRSVSFETLRSKMSLISSASPSCIEIKYQLPNENLDARLVSVECNDDVVAMMSEFEASQRIPVYLFDNSAGSACRENFNSAVGLADFGGPTSTYEENVVPVDPQDFIDAEEDLISLPRIGDDYPRASSNSQTSPRTSELIVSGSDSQTLAVGQEFPDAQAFRDVLVATAIAKKFELTFIRSDRARVTAKCAAEGCSWRIHSSKLPGTDTFQIKTLKGVHYCVLPERSGHRQANMKWILSCIMDRVRENINYRPKEIMKDIEQDYGVIVPYLKAHRAKERALELIYGMPMKDIVLNKAEVQGVEKALHDVLDHCRKKPLKGSPVHCNLCKKAGHNRRSCIKSSQTQIQATNFREKNFHCMLCKQNGHNRRTCQSKKRMPHFTRHNSIKYEIREYLRSVQVNTPEVLVYRVVQDSKLCISSIRR</sequence>
<accession>A0AAW1WR52</accession>
<dbReference type="CDD" id="cd06410">
    <property type="entry name" value="PB1_UP2"/>
    <property type="match status" value="1"/>
</dbReference>
<proteinExistence type="predicted"/>
<dbReference type="Proteomes" id="UP001457282">
    <property type="component" value="Unassembled WGS sequence"/>
</dbReference>
<dbReference type="InterPro" id="IPR053198">
    <property type="entry name" value="Gynoecium_Dev_Regulator"/>
</dbReference>
<reference evidence="2 3" key="1">
    <citation type="journal article" date="2023" name="G3 (Bethesda)">
        <title>A chromosome-length genome assembly and annotation of blackberry (Rubus argutus, cv. 'Hillquist').</title>
        <authorList>
            <person name="Bruna T."/>
            <person name="Aryal R."/>
            <person name="Dudchenko O."/>
            <person name="Sargent D.J."/>
            <person name="Mead D."/>
            <person name="Buti M."/>
            <person name="Cavallini A."/>
            <person name="Hytonen T."/>
            <person name="Andres J."/>
            <person name="Pham M."/>
            <person name="Weisz D."/>
            <person name="Mascagni F."/>
            <person name="Usai G."/>
            <person name="Natali L."/>
            <person name="Bassil N."/>
            <person name="Fernandez G.E."/>
            <person name="Lomsadze A."/>
            <person name="Armour M."/>
            <person name="Olukolu B."/>
            <person name="Poorten T."/>
            <person name="Britton C."/>
            <person name="Davik J."/>
            <person name="Ashrafi H."/>
            <person name="Aiden E.L."/>
            <person name="Borodovsky M."/>
            <person name="Worthington M."/>
        </authorList>
    </citation>
    <scope>NUCLEOTIDE SEQUENCE [LARGE SCALE GENOMIC DNA]</scope>
    <source>
        <strain evidence="2">PI 553951</strain>
    </source>
</reference>
<feature type="domain" description="PB1" evidence="1">
    <location>
        <begin position="18"/>
        <end position="103"/>
    </location>
</feature>
<dbReference type="InterPro" id="IPR004332">
    <property type="entry name" value="Transposase_MuDR"/>
</dbReference>
<comment type="caution">
    <text evidence="2">The sequence shown here is derived from an EMBL/GenBank/DDBJ whole genome shotgun (WGS) entry which is preliminary data.</text>
</comment>
<evidence type="ECO:0000313" key="3">
    <source>
        <dbReference type="Proteomes" id="UP001457282"/>
    </source>
</evidence>
<dbReference type="Pfam" id="PF03108">
    <property type="entry name" value="DBD_Tnp_Mut"/>
    <property type="match status" value="1"/>
</dbReference>
<organism evidence="2 3">
    <name type="scientific">Rubus argutus</name>
    <name type="common">Southern blackberry</name>
    <dbReference type="NCBI Taxonomy" id="59490"/>
    <lineage>
        <taxon>Eukaryota</taxon>
        <taxon>Viridiplantae</taxon>
        <taxon>Streptophyta</taxon>
        <taxon>Embryophyta</taxon>
        <taxon>Tracheophyta</taxon>
        <taxon>Spermatophyta</taxon>
        <taxon>Magnoliopsida</taxon>
        <taxon>eudicotyledons</taxon>
        <taxon>Gunneridae</taxon>
        <taxon>Pentapetalae</taxon>
        <taxon>rosids</taxon>
        <taxon>fabids</taxon>
        <taxon>Rosales</taxon>
        <taxon>Rosaceae</taxon>
        <taxon>Rosoideae</taxon>
        <taxon>Rosoideae incertae sedis</taxon>
        <taxon>Rubus</taxon>
    </lineage>
</organism>